<dbReference type="Gene3D" id="1.25.40.10">
    <property type="entry name" value="Tetratricopeptide repeat domain"/>
    <property type="match status" value="1"/>
</dbReference>
<gene>
    <name evidence="1" type="ORF">A7P85_02295</name>
</gene>
<proteinExistence type="predicted"/>
<comment type="caution">
    <text evidence="1">The sequence shown here is derived from an EMBL/GenBank/DDBJ whole genome shotgun (WGS) entry which is preliminary data.</text>
</comment>
<dbReference type="InterPro" id="IPR011990">
    <property type="entry name" value="TPR-like_helical_dom_sf"/>
</dbReference>
<dbReference type="Proteomes" id="UP000078003">
    <property type="component" value="Unassembled WGS sequence"/>
</dbReference>
<reference evidence="2" key="1">
    <citation type="submission" date="2016-05" db="EMBL/GenBank/DDBJ databases">
        <title>Draft genome of Corynebacterium afermentans subsp. afermentans LCDC 88199T.</title>
        <authorList>
            <person name="Bernier A.-M."/>
            <person name="Bernard K."/>
        </authorList>
    </citation>
    <scope>NUCLEOTIDE SEQUENCE [LARGE SCALE GENOMIC DNA]</scope>
    <source>
        <strain evidence="2">NML01-0328</strain>
    </source>
</reference>
<dbReference type="EMBL" id="LXSF01000002">
    <property type="protein sequence ID" value="OAM17513.1"/>
    <property type="molecule type" value="Genomic_DNA"/>
</dbReference>
<organism evidence="1 2">
    <name type="scientific">Eikenella corrodens</name>
    <dbReference type="NCBI Taxonomy" id="539"/>
    <lineage>
        <taxon>Bacteria</taxon>
        <taxon>Pseudomonadati</taxon>
        <taxon>Pseudomonadota</taxon>
        <taxon>Betaproteobacteria</taxon>
        <taxon>Neisseriales</taxon>
        <taxon>Neisseriaceae</taxon>
        <taxon>Eikenella</taxon>
    </lineage>
</organism>
<dbReference type="RefSeq" id="WP_064104235.1">
    <property type="nucleotide sequence ID" value="NZ_LXSF01000002.1"/>
</dbReference>
<evidence type="ECO:0008006" key="3">
    <source>
        <dbReference type="Google" id="ProtNLM"/>
    </source>
</evidence>
<dbReference type="SUPFAM" id="SSF81901">
    <property type="entry name" value="HCP-like"/>
    <property type="match status" value="1"/>
</dbReference>
<protein>
    <recommendedName>
        <fullName evidence="3">Sel1 repeat family protein</fullName>
    </recommendedName>
</protein>
<evidence type="ECO:0000313" key="2">
    <source>
        <dbReference type="Proteomes" id="UP000078003"/>
    </source>
</evidence>
<name>A0A1A9RHM4_EIKCO</name>
<sequence>MLLPDSNPSISSFAAIPANELEHFKQAAAAGDSQAALKLSAHFDFYEQNHEAGLYWHIKAAELGHLQAQANLAHIFFDQYQTDRQAATLHNAEKWAQTALQNGAGADINELLRNIRAAKAR</sequence>
<evidence type="ECO:0000313" key="1">
    <source>
        <dbReference type="EMBL" id="OAM17513.1"/>
    </source>
</evidence>
<dbReference type="AlphaFoldDB" id="A0A1A9RHM4"/>
<accession>A0A1A9RHM4</accession>